<accession>A0A3A1QZ10</accession>
<dbReference type="PANTHER" id="PTHR43459:SF1">
    <property type="entry name" value="EG:BACN32G11.4 PROTEIN"/>
    <property type="match status" value="1"/>
</dbReference>
<dbReference type="Pfam" id="PF00378">
    <property type="entry name" value="ECH_1"/>
    <property type="match status" value="1"/>
</dbReference>
<keyword evidence="3" id="KW-1185">Reference proteome</keyword>
<dbReference type="InterPro" id="IPR029045">
    <property type="entry name" value="ClpP/crotonase-like_dom_sf"/>
</dbReference>
<dbReference type="InterPro" id="IPR001753">
    <property type="entry name" value="Enoyl-CoA_hydra/iso"/>
</dbReference>
<proteinExistence type="inferred from homology"/>
<dbReference type="Proteomes" id="UP000265801">
    <property type="component" value="Unassembled WGS sequence"/>
</dbReference>
<dbReference type="EC" id="4.2.1.17" evidence="2"/>
<dbReference type="CDD" id="cd06558">
    <property type="entry name" value="crotonase-like"/>
    <property type="match status" value="1"/>
</dbReference>
<dbReference type="GO" id="GO:0004300">
    <property type="term" value="F:enoyl-CoA hydratase activity"/>
    <property type="evidence" value="ECO:0007669"/>
    <property type="project" value="UniProtKB-EC"/>
</dbReference>
<dbReference type="AlphaFoldDB" id="A0A3A1QZ10"/>
<dbReference type="SUPFAM" id="SSF52096">
    <property type="entry name" value="ClpP/crotonase"/>
    <property type="match status" value="1"/>
</dbReference>
<reference evidence="2 3" key="1">
    <citation type="submission" date="2018-09" db="EMBL/GenBank/DDBJ databases">
        <title>Bacillus saliacetes sp. nov., isolated from Thai shrimp paste (Ka-pi).</title>
        <authorList>
            <person name="Daroonpunt R."/>
            <person name="Tanasupawat S."/>
            <person name="Yiamsombut S."/>
        </authorList>
    </citation>
    <scope>NUCLEOTIDE SEQUENCE [LARGE SCALE GENOMIC DNA]</scope>
    <source>
        <strain evidence="2 3">SKP7-4</strain>
    </source>
</reference>
<protein>
    <submittedName>
        <fullName evidence="2">Enoyl-CoA hydratase</fullName>
        <ecNumber evidence="2">4.2.1.17</ecNumber>
    </submittedName>
</protein>
<keyword evidence="2" id="KW-0456">Lyase</keyword>
<gene>
    <name evidence="2" type="ORF">D3H55_16195</name>
</gene>
<comment type="similarity">
    <text evidence="1">Belongs to the enoyl-CoA hydratase/isomerase family.</text>
</comment>
<evidence type="ECO:0000256" key="1">
    <source>
        <dbReference type="ARBA" id="ARBA00005254"/>
    </source>
</evidence>
<evidence type="ECO:0000313" key="2">
    <source>
        <dbReference type="EMBL" id="RIW30925.1"/>
    </source>
</evidence>
<dbReference type="OrthoDB" id="9775794at2"/>
<dbReference type="InterPro" id="IPR014748">
    <property type="entry name" value="Enoyl-CoA_hydra_C"/>
</dbReference>
<dbReference type="EMBL" id="QXIR01000024">
    <property type="protein sequence ID" value="RIW30925.1"/>
    <property type="molecule type" value="Genomic_DNA"/>
</dbReference>
<sequence length="264" mass="29351">MNANALYDTIKLEMNGKTATVTLNRPQSLNAMNPKMMRELLNCLKEIEKDEDILILVLKGEGRGFSSGGDIKEMLDLGGKEEFSEIMDVINDLSMTLYTMNKLTIAGIHGAAAGLGLSLALAADYIICEEDSKLAMNFIGIGLIPDGGGHFFLQERLGACRAKKLMWTGKVIQGQEALMKKLVDEAIPSGKLDRAVEKYITECLQKPLQSIIESKAIFAELNKDRLEKALQLEKAGQWKMRQTQDHQEGIRAFVEKRMPQFKGQ</sequence>
<comment type="caution">
    <text evidence="2">The sequence shown here is derived from an EMBL/GenBank/DDBJ whole genome shotgun (WGS) entry which is preliminary data.</text>
</comment>
<dbReference type="RefSeq" id="WP_119548368.1">
    <property type="nucleotide sequence ID" value="NZ_QXIR01000024.1"/>
</dbReference>
<dbReference type="Gene3D" id="3.90.226.10">
    <property type="entry name" value="2-enoyl-CoA Hydratase, Chain A, domain 1"/>
    <property type="match status" value="1"/>
</dbReference>
<dbReference type="PANTHER" id="PTHR43459">
    <property type="entry name" value="ENOYL-COA HYDRATASE"/>
    <property type="match status" value="1"/>
</dbReference>
<evidence type="ECO:0000313" key="3">
    <source>
        <dbReference type="Proteomes" id="UP000265801"/>
    </source>
</evidence>
<dbReference type="Gene3D" id="1.10.12.10">
    <property type="entry name" value="Lyase 2-enoyl-coa Hydratase, Chain A, domain 2"/>
    <property type="match status" value="1"/>
</dbReference>
<dbReference type="NCBIfam" id="NF005804">
    <property type="entry name" value="PRK07659.1"/>
    <property type="match status" value="1"/>
</dbReference>
<organism evidence="2 3">
    <name type="scientific">Bacillus salacetis</name>
    <dbReference type="NCBI Taxonomy" id="2315464"/>
    <lineage>
        <taxon>Bacteria</taxon>
        <taxon>Bacillati</taxon>
        <taxon>Bacillota</taxon>
        <taxon>Bacilli</taxon>
        <taxon>Bacillales</taxon>
        <taxon>Bacillaceae</taxon>
        <taxon>Bacillus</taxon>
    </lineage>
</organism>
<name>A0A3A1QZ10_9BACI</name>